<dbReference type="GO" id="GO:0004072">
    <property type="term" value="F:aspartate kinase activity"/>
    <property type="evidence" value="ECO:0007669"/>
    <property type="project" value="UniProtKB-EC"/>
</dbReference>
<feature type="binding site" evidence="12">
    <location>
        <position position="190"/>
    </location>
    <ligand>
        <name>ATP</name>
        <dbReference type="ChEBI" id="CHEBI:30616"/>
    </ligand>
</feature>
<dbReference type="InterPro" id="IPR045865">
    <property type="entry name" value="ACT-like_dom_sf"/>
</dbReference>
<dbReference type="InterPro" id="IPR001048">
    <property type="entry name" value="Asp/Glu/Uridylate_kinase"/>
</dbReference>
<evidence type="ECO:0000256" key="5">
    <source>
        <dbReference type="ARBA" id="ARBA00022605"/>
    </source>
</evidence>
<dbReference type="AlphaFoldDB" id="A0A1H7VM15"/>
<keyword evidence="5 14" id="KW-0028">Amino-acid biosynthesis</keyword>
<dbReference type="Proteomes" id="UP000182719">
    <property type="component" value="Unassembled WGS sequence"/>
</dbReference>
<dbReference type="NCBIfam" id="NF005155">
    <property type="entry name" value="PRK06635.1-4"/>
    <property type="match status" value="1"/>
</dbReference>
<keyword evidence="8 13" id="KW-0418">Kinase</keyword>
<comment type="catalytic activity">
    <reaction evidence="11 13">
        <text>L-aspartate + ATP = 4-phospho-L-aspartate + ADP</text>
        <dbReference type="Rhea" id="RHEA:23776"/>
        <dbReference type="ChEBI" id="CHEBI:29991"/>
        <dbReference type="ChEBI" id="CHEBI:30616"/>
        <dbReference type="ChEBI" id="CHEBI:57535"/>
        <dbReference type="ChEBI" id="CHEBI:456216"/>
        <dbReference type="EC" id="2.7.2.4"/>
    </reaction>
</comment>
<evidence type="ECO:0000256" key="9">
    <source>
        <dbReference type="ARBA" id="ARBA00022840"/>
    </source>
</evidence>
<dbReference type="CDD" id="cd04261">
    <property type="entry name" value="AAK_AKii-LysC-BS"/>
    <property type="match status" value="1"/>
</dbReference>
<proteinExistence type="inferred from homology"/>
<evidence type="ECO:0000256" key="10">
    <source>
        <dbReference type="ARBA" id="ARBA00023154"/>
    </source>
</evidence>
<dbReference type="UniPathway" id="UPA00050">
    <property type="reaction ID" value="UER00461"/>
</dbReference>
<keyword evidence="10" id="KW-0457">Lysine biosynthesis</keyword>
<evidence type="ECO:0000256" key="8">
    <source>
        <dbReference type="ARBA" id="ARBA00022777"/>
    </source>
</evidence>
<dbReference type="InterPro" id="IPR036393">
    <property type="entry name" value="AceGlu_kinase-like_sf"/>
</dbReference>
<feature type="binding site" evidence="12">
    <location>
        <begin position="220"/>
        <end position="221"/>
    </location>
    <ligand>
        <name>ATP</name>
        <dbReference type="ChEBI" id="CHEBI:30616"/>
    </ligand>
</feature>
<dbReference type="OrthoDB" id="9799110at2"/>
<dbReference type="InterPro" id="IPR018042">
    <property type="entry name" value="Aspartate_kinase_CS"/>
</dbReference>
<evidence type="ECO:0000256" key="1">
    <source>
        <dbReference type="ARBA" id="ARBA00004766"/>
    </source>
</evidence>
<feature type="binding site" evidence="12">
    <location>
        <position position="85"/>
    </location>
    <ligand>
        <name>substrate</name>
    </ligand>
</feature>
<dbReference type="SUPFAM" id="SSF55021">
    <property type="entry name" value="ACT-like"/>
    <property type="match status" value="2"/>
</dbReference>
<dbReference type="PROSITE" id="PS00324">
    <property type="entry name" value="ASPARTOKINASE"/>
    <property type="match status" value="1"/>
</dbReference>
<dbReference type="InterPro" id="IPR001341">
    <property type="entry name" value="Asp_kinase"/>
</dbReference>
<organism evidence="17 18">
    <name type="scientific">Stigmatella aurantiaca</name>
    <dbReference type="NCBI Taxonomy" id="41"/>
    <lineage>
        <taxon>Bacteria</taxon>
        <taxon>Pseudomonadati</taxon>
        <taxon>Myxococcota</taxon>
        <taxon>Myxococcia</taxon>
        <taxon>Myxococcales</taxon>
        <taxon>Cystobacterineae</taxon>
        <taxon>Archangiaceae</taxon>
        <taxon>Stigmatella</taxon>
    </lineage>
</organism>
<name>A0A1H7VM15_STIAU</name>
<evidence type="ECO:0000256" key="13">
    <source>
        <dbReference type="RuleBase" id="RU003448"/>
    </source>
</evidence>
<dbReference type="InterPro" id="IPR005260">
    <property type="entry name" value="Asp_kin_monofn"/>
</dbReference>
<keyword evidence="7 12" id="KW-0547">Nucleotide-binding</keyword>
<dbReference type="CDD" id="cd04923">
    <property type="entry name" value="ACT_AK-LysC-DapG-like_2"/>
    <property type="match status" value="1"/>
</dbReference>
<sequence length="430" mass="46444">MRAFEQFPRSGRPLMVKKFGGTSVADVERIRKVARLALESQRAGNDVVVVVSAMSGETNRLLGLAHQMLSRPDARELDVIAATGEQVSTALTSMAIQSEGGQSCSFLGHQLPLRTDSAFTRARIHQVEQERIRKALARGQIAVVAGFQGVDSDDNITTLGRGGSDTTAVALAAALGADVCEIYTDVEGVYTVDPRVCASGRKLKSIPYEEMLELASLGAKVLQVRSVEIAMKYEVPVHVRSTFSEEEGTWVVSREKTFESRVLAGLACERNQARVEISGIEHHPGRVAELMELLAQMNTSVDLLRHCREDVHASLAFTLAEEELLRARPSLEQLVERMGASRVHVSAGLAKVSLVGIGIRSDPWIAARVCRSLARHGIGVSDLAVNELRISGLVEGNHADEALRILHEAFLLAPTDAAEPSAAYAEGGLQ</sequence>
<dbReference type="UniPathway" id="UPA00034">
    <property type="reaction ID" value="UER00015"/>
</dbReference>
<dbReference type="GO" id="GO:0005524">
    <property type="term" value="F:ATP binding"/>
    <property type="evidence" value="ECO:0007669"/>
    <property type="project" value="UniProtKB-KW"/>
</dbReference>
<dbReference type="GO" id="GO:0009089">
    <property type="term" value="P:lysine biosynthetic process via diaminopimelate"/>
    <property type="evidence" value="ECO:0007669"/>
    <property type="project" value="UniProtKB-UniPathway"/>
</dbReference>
<dbReference type="InterPro" id="IPR054352">
    <property type="entry name" value="ACT_Aspartokinase"/>
</dbReference>
<evidence type="ECO:0000256" key="6">
    <source>
        <dbReference type="ARBA" id="ARBA00022679"/>
    </source>
</evidence>
<comment type="pathway">
    <text evidence="2 14">Amino-acid biosynthesis; L-methionine biosynthesis via de novo pathway; L-homoserine from L-aspartate: step 1/3.</text>
</comment>
<evidence type="ECO:0000256" key="11">
    <source>
        <dbReference type="ARBA" id="ARBA00047872"/>
    </source>
</evidence>
<keyword evidence="9 12" id="KW-0067">ATP-binding</keyword>
<evidence type="ECO:0000256" key="2">
    <source>
        <dbReference type="ARBA" id="ARBA00004986"/>
    </source>
</evidence>
<feature type="domain" description="Aspartate/glutamate/uridylate kinase" evidence="15">
    <location>
        <begin position="15"/>
        <end position="241"/>
    </location>
</feature>
<feature type="domain" description="Aspartokinase ACT" evidence="16">
    <location>
        <begin position="352"/>
        <end position="410"/>
    </location>
</feature>
<comment type="pathway">
    <text evidence="1 14">Amino-acid biosynthesis; L-lysine biosynthesis via DAP pathway; (S)-tetrahydrodipicolinate from L-aspartate: step 1/4.</text>
</comment>
<feature type="binding site" evidence="12">
    <location>
        <begin position="184"/>
        <end position="185"/>
    </location>
    <ligand>
        <name>ATP</name>
        <dbReference type="ChEBI" id="CHEBI:30616"/>
    </ligand>
</feature>
<dbReference type="InterPro" id="IPR041740">
    <property type="entry name" value="AKii-LysC-BS"/>
</dbReference>
<keyword evidence="6 13" id="KW-0808">Transferase</keyword>
<dbReference type="Gene3D" id="3.30.2130.10">
    <property type="entry name" value="VC0802-like"/>
    <property type="match status" value="1"/>
</dbReference>
<gene>
    <name evidence="17" type="ORF">SAMN05444354_111157</name>
</gene>
<dbReference type="GO" id="GO:0005829">
    <property type="term" value="C:cytosol"/>
    <property type="evidence" value="ECO:0007669"/>
    <property type="project" value="TreeGrafter"/>
</dbReference>
<dbReference type="Gene3D" id="3.40.1160.10">
    <property type="entry name" value="Acetylglutamate kinase-like"/>
    <property type="match status" value="1"/>
</dbReference>
<dbReference type="Pfam" id="PF00696">
    <property type="entry name" value="AA_kinase"/>
    <property type="match status" value="1"/>
</dbReference>
<evidence type="ECO:0000259" key="16">
    <source>
        <dbReference type="Pfam" id="PF22468"/>
    </source>
</evidence>
<feature type="binding site" evidence="12">
    <location>
        <position position="195"/>
    </location>
    <ligand>
        <name>ATP</name>
        <dbReference type="ChEBI" id="CHEBI:30616"/>
    </ligand>
</feature>
<dbReference type="PANTHER" id="PTHR21499:SF3">
    <property type="entry name" value="ASPARTOKINASE"/>
    <property type="match status" value="1"/>
</dbReference>
<evidence type="ECO:0000256" key="14">
    <source>
        <dbReference type="RuleBase" id="RU004249"/>
    </source>
</evidence>
<dbReference type="EC" id="2.7.2.4" evidence="13"/>
<evidence type="ECO:0000256" key="7">
    <source>
        <dbReference type="ARBA" id="ARBA00022741"/>
    </source>
</evidence>
<evidence type="ECO:0000256" key="3">
    <source>
        <dbReference type="ARBA" id="ARBA00005139"/>
    </source>
</evidence>
<protein>
    <recommendedName>
        <fullName evidence="13">Aspartokinase</fullName>
        <ecNumber evidence="13">2.7.2.4</ecNumber>
    </recommendedName>
</protein>
<feature type="binding site" evidence="12">
    <location>
        <position position="58"/>
    </location>
    <ligand>
        <name>substrate</name>
    </ligand>
</feature>
<feature type="binding site" evidence="12">
    <location>
        <begin position="18"/>
        <end position="21"/>
    </location>
    <ligand>
        <name>ATP</name>
        <dbReference type="ChEBI" id="CHEBI:30616"/>
    </ligand>
</feature>
<dbReference type="NCBIfam" id="TIGR00657">
    <property type="entry name" value="asp_kinases"/>
    <property type="match status" value="1"/>
</dbReference>
<dbReference type="GO" id="GO:0009090">
    <property type="term" value="P:homoserine biosynthetic process"/>
    <property type="evidence" value="ECO:0007669"/>
    <property type="project" value="TreeGrafter"/>
</dbReference>
<dbReference type="Pfam" id="PF22468">
    <property type="entry name" value="ACT_9"/>
    <property type="match status" value="1"/>
</dbReference>
<comment type="similarity">
    <text evidence="4 13">Belongs to the aspartokinase family.</text>
</comment>
<dbReference type="FunFam" id="3.40.1160.10:FF:000002">
    <property type="entry name" value="Aspartokinase"/>
    <property type="match status" value="1"/>
</dbReference>
<evidence type="ECO:0000313" key="17">
    <source>
        <dbReference type="EMBL" id="SEM09939.1"/>
    </source>
</evidence>
<keyword evidence="18" id="KW-1185">Reference proteome</keyword>
<dbReference type="SUPFAM" id="SSF53633">
    <property type="entry name" value="Carbamate kinase-like"/>
    <property type="match status" value="1"/>
</dbReference>
<comment type="pathway">
    <text evidence="3 14">Amino-acid biosynthesis; L-threonine biosynthesis; L-threonine from L-aspartate: step 1/5.</text>
</comment>
<reference evidence="18" key="1">
    <citation type="submission" date="2016-10" db="EMBL/GenBank/DDBJ databases">
        <authorList>
            <person name="Varghese N."/>
            <person name="Submissions S."/>
        </authorList>
    </citation>
    <scope>NUCLEOTIDE SEQUENCE [LARGE SCALE GENOMIC DNA]</scope>
    <source>
        <strain evidence="18">DSM 17044</strain>
    </source>
</reference>
<dbReference type="EMBL" id="FOAP01000011">
    <property type="protein sequence ID" value="SEM09939.1"/>
    <property type="molecule type" value="Genomic_DNA"/>
</dbReference>
<dbReference type="PIRSF" id="PIRSF000726">
    <property type="entry name" value="Asp_kin"/>
    <property type="match status" value="1"/>
</dbReference>
<accession>A0A1H7VM15</accession>
<evidence type="ECO:0000256" key="4">
    <source>
        <dbReference type="ARBA" id="ARBA00010122"/>
    </source>
</evidence>
<dbReference type="NCBIfam" id="NF005154">
    <property type="entry name" value="PRK06635.1-2"/>
    <property type="match status" value="1"/>
</dbReference>
<evidence type="ECO:0000259" key="15">
    <source>
        <dbReference type="Pfam" id="PF00696"/>
    </source>
</evidence>
<evidence type="ECO:0000313" key="18">
    <source>
        <dbReference type="Proteomes" id="UP000182719"/>
    </source>
</evidence>
<dbReference type="UniPathway" id="UPA00051">
    <property type="reaction ID" value="UER00462"/>
</dbReference>
<evidence type="ECO:0000256" key="12">
    <source>
        <dbReference type="PIRSR" id="PIRSR000726-1"/>
    </source>
</evidence>
<dbReference type="PANTHER" id="PTHR21499">
    <property type="entry name" value="ASPARTATE KINASE"/>
    <property type="match status" value="1"/>
</dbReference>
<dbReference type="GO" id="GO:0009088">
    <property type="term" value="P:threonine biosynthetic process"/>
    <property type="evidence" value="ECO:0007669"/>
    <property type="project" value="UniProtKB-UniPathway"/>
</dbReference>